<evidence type="ECO:0000256" key="7">
    <source>
        <dbReference type="SAM" id="Phobius"/>
    </source>
</evidence>
<protein>
    <recommendedName>
        <fullName evidence="2">histidine kinase</fullName>
        <ecNumber evidence="2">2.7.13.3</ecNumber>
    </recommendedName>
</protein>
<name>A0A1N7NH44_9GAMM</name>
<feature type="transmembrane region" description="Helical" evidence="7">
    <location>
        <begin position="150"/>
        <end position="169"/>
    </location>
</feature>
<gene>
    <name evidence="9" type="ORF">SAMN05421686_10712</name>
</gene>
<keyword evidence="10" id="KW-1185">Reference proteome</keyword>
<organism evidence="9 10">
    <name type="scientific">Thalassolituus maritimus</name>
    <dbReference type="NCBI Taxonomy" id="484498"/>
    <lineage>
        <taxon>Bacteria</taxon>
        <taxon>Pseudomonadati</taxon>
        <taxon>Pseudomonadota</taxon>
        <taxon>Gammaproteobacteria</taxon>
        <taxon>Oceanospirillales</taxon>
        <taxon>Oceanospirillaceae</taxon>
        <taxon>Thalassolituus</taxon>
    </lineage>
</organism>
<dbReference type="GO" id="GO:0005886">
    <property type="term" value="C:plasma membrane"/>
    <property type="evidence" value="ECO:0007669"/>
    <property type="project" value="UniProtKB-SubCell"/>
</dbReference>
<proteinExistence type="predicted"/>
<evidence type="ECO:0000256" key="5">
    <source>
        <dbReference type="ARBA" id="ARBA00022777"/>
    </source>
</evidence>
<comment type="catalytic activity">
    <reaction evidence="1">
        <text>ATP + protein L-histidine = ADP + protein N-phospho-L-histidine.</text>
        <dbReference type="EC" id="2.7.13.3"/>
    </reaction>
</comment>
<keyword evidence="3" id="KW-0808">Transferase</keyword>
<evidence type="ECO:0000256" key="6">
    <source>
        <dbReference type="ARBA" id="ARBA00022840"/>
    </source>
</evidence>
<dbReference type="InterPro" id="IPR050980">
    <property type="entry name" value="2C_sensor_his_kinase"/>
</dbReference>
<feature type="transmembrane region" description="Helical" evidence="7">
    <location>
        <begin position="112"/>
        <end position="130"/>
    </location>
</feature>
<dbReference type="OrthoDB" id="9785252at2"/>
<keyword evidence="7" id="KW-0472">Membrane</keyword>
<dbReference type="Proteomes" id="UP000185639">
    <property type="component" value="Unassembled WGS sequence"/>
</dbReference>
<dbReference type="AlphaFoldDB" id="A0A1N7NH44"/>
<evidence type="ECO:0000256" key="3">
    <source>
        <dbReference type="ARBA" id="ARBA00022679"/>
    </source>
</evidence>
<sequence length="401" mass="44834">MNFGNTLTRLGLLRFSVALIWLVLLFWLAFVGFNLPPIIWWVLAGYIPLIALPFWQASRRMGQDALLLNIVAETQLMTALLFFSGGATNPVISYFLVLMVVSAYSLNRYRALIVAGTLILDYSVLTQWYTPLAMGMDGKGSLFDWHLGGMWLTFVLSTLIIAAFLPALVRDRQRHVVEIQALRERQLKNEQLIGIATLAAGTAHEMGTPLMTLDMLLDEATEHEVSDEDITVMRQQVERCRHSLQQLAMAGRQSNAHSEHDAEEWLLRQLHRWRLSKPHALWDELDCKATALIPASPLLDQALLNLLDNAAEAGQRPVQLRSRATSDFWELDIIQPDPEAASHISEEAVFASQKEHGMGIGLYLSNASIEQFGGSIHLKALNSGGSLSHLKLPIVTRRVNV</sequence>
<dbReference type="Pfam" id="PF02518">
    <property type="entry name" value="HATPase_c"/>
    <property type="match status" value="1"/>
</dbReference>
<dbReference type="PANTHER" id="PTHR44936:SF10">
    <property type="entry name" value="SENSOR PROTEIN RSTB"/>
    <property type="match status" value="1"/>
</dbReference>
<feature type="domain" description="Histidine kinase" evidence="8">
    <location>
        <begin position="201"/>
        <end position="396"/>
    </location>
</feature>
<dbReference type="EMBL" id="FTOH01000007">
    <property type="protein sequence ID" value="SIS97632.1"/>
    <property type="molecule type" value="Genomic_DNA"/>
</dbReference>
<dbReference type="SUPFAM" id="SSF55874">
    <property type="entry name" value="ATPase domain of HSP90 chaperone/DNA topoisomerase II/histidine kinase"/>
    <property type="match status" value="1"/>
</dbReference>
<keyword evidence="5 9" id="KW-0418">Kinase</keyword>
<dbReference type="GO" id="GO:0000155">
    <property type="term" value="F:phosphorelay sensor kinase activity"/>
    <property type="evidence" value="ECO:0007669"/>
    <property type="project" value="InterPro"/>
</dbReference>
<dbReference type="STRING" id="484498.SAMN05421686_10712"/>
<accession>A0A1N7NH44</accession>
<dbReference type="InterPro" id="IPR003661">
    <property type="entry name" value="HisK_dim/P_dom"/>
</dbReference>
<dbReference type="PANTHER" id="PTHR44936">
    <property type="entry name" value="SENSOR PROTEIN CREC"/>
    <property type="match status" value="1"/>
</dbReference>
<dbReference type="EC" id="2.7.13.3" evidence="2"/>
<keyword evidence="4" id="KW-0547">Nucleotide-binding</keyword>
<keyword evidence="6" id="KW-0067">ATP-binding</keyword>
<evidence type="ECO:0000259" key="8">
    <source>
        <dbReference type="PROSITE" id="PS50109"/>
    </source>
</evidence>
<dbReference type="InterPro" id="IPR036890">
    <property type="entry name" value="HATPase_C_sf"/>
</dbReference>
<feature type="transmembrane region" description="Helical" evidence="7">
    <location>
        <begin position="12"/>
        <end position="32"/>
    </location>
</feature>
<dbReference type="Gene3D" id="3.30.565.10">
    <property type="entry name" value="Histidine kinase-like ATPase, C-terminal domain"/>
    <property type="match status" value="1"/>
</dbReference>
<evidence type="ECO:0000313" key="10">
    <source>
        <dbReference type="Proteomes" id="UP000185639"/>
    </source>
</evidence>
<dbReference type="SMART" id="SM00387">
    <property type="entry name" value="HATPase_c"/>
    <property type="match status" value="1"/>
</dbReference>
<keyword evidence="7" id="KW-1133">Transmembrane helix</keyword>
<feature type="transmembrane region" description="Helical" evidence="7">
    <location>
        <begin position="38"/>
        <end position="55"/>
    </location>
</feature>
<dbReference type="CDD" id="cd00082">
    <property type="entry name" value="HisKA"/>
    <property type="match status" value="1"/>
</dbReference>
<evidence type="ECO:0000256" key="4">
    <source>
        <dbReference type="ARBA" id="ARBA00022741"/>
    </source>
</evidence>
<evidence type="ECO:0000313" key="9">
    <source>
        <dbReference type="EMBL" id="SIS97632.1"/>
    </source>
</evidence>
<evidence type="ECO:0000256" key="2">
    <source>
        <dbReference type="ARBA" id="ARBA00012438"/>
    </source>
</evidence>
<dbReference type="InterPro" id="IPR003594">
    <property type="entry name" value="HATPase_dom"/>
</dbReference>
<dbReference type="GO" id="GO:0005524">
    <property type="term" value="F:ATP binding"/>
    <property type="evidence" value="ECO:0007669"/>
    <property type="project" value="UniProtKB-KW"/>
</dbReference>
<keyword evidence="7" id="KW-0812">Transmembrane</keyword>
<dbReference type="InterPro" id="IPR005467">
    <property type="entry name" value="His_kinase_dom"/>
</dbReference>
<reference evidence="10" key="1">
    <citation type="submission" date="2017-01" db="EMBL/GenBank/DDBJ databases">
        <authorList>
            <person name="Varghese N."/>
            <person name="Submissions S."/>
        </authorList>
    </citation>
    <scope>NUCLEOTIDE SEQUENCE [LARGE SCALE GENOMIC DNA]</scope>
    <source>
        <strain evidence="10">DSM 24913</strain>
    </source>
</reference>
<evidence type="ECO:0000256" key="1">
    <source>
        <dbReference type="ARBA" id="ARBA00000085"/>
    </source>
</evidence>
<dbReference type="RefSeq" id="WP_076516273.1">
    <property type="nucleotide sequence ID" value="NZ_FTOH01000007.1"/>
</dbReference>
<dbReference type="PROSITE" id="PS50109">
    <property type="entry name" value="HIS_KIN"/>
    <property type="match status" value="1"/>
</dbReference>